<dbReference type="Gene3D" id="3.40.630.30">
    <property type="match status" value="1"/>
</dbReference>
<protein>
    <submittedName>
        <fullName evidence="1">GNAT family N-acetyltransferase</fullName>
    </submittedName>
</protein>
<reference evidence="1 2" key="1">
    <citation type="submission" date="2023-03" db="EMBL/GenBank/DDBJ databases">
        <title>Diaphorobacter basophil sp. nov., isolated from a sewage-treatment plant.</title>
        <authorList>
            <person name="Yang K."/>
        </authorList>
    </citation>
    <scope>NUCLEOTIDE SEQUENCE [LARGE SCALE GENOMIC DNA]</scope>
    <source>
        <strain evidence="1 2">Y-1</strain>
    </source>
</reference>
<dbReference type="EMBL" id="CP136921">
    <property type="protein sequence ID" value="WOO34392.1"/>
    <property type="molecule type" value="Genomic_DNA"/>
</dbReference>
<dbReference type="InterPro" id="IPR007434">
    <property type="entry name" value="FemAB-like"/>
</dbReference>
<evidence type="ECO:0000313" key="1">
    <source>
        <dbReference type="EMBL" id="WOO34392.1"/>
    </source>
</evidence>
<evidence type="ECO:0000313" key="2">
    <source>
        <dbReference type="Proteomes" id="UP001303211"/>
    </source>
</evidence>
<dbReference type="Proteomes" id="UP001303211">
    <property type="component" value="Chromosome"/>
</dbReference>
<sequence>MPLTSTTPPYELRLHDAASQVDATAWDALLALQSQPTPFMRHAYLAALETSGSATARTGWVPRYFTLWQGERLCAACALYIKAHSYGEYVFDWAWADAHERHGLPYYPKAVVAVPFTPVPGSRLLAQGDASRTALLRALLDWARESGLSSLHLLFAADDELATARAAGLLLRHQVQFHWHNRHPQNAARFADFDDFLASLTQDKRKKIRQERRRVLEAGVVFRVLRGREITAADWDFFYHCYQRTYLEHGNPPYLTRGFFTLMQEQMPEAWVLFVAERGGQRIASSLIAVSAYPSSVRSENSLTSTAYGRYWGALERVDCLHFEACYYQPIAWCIAQGVHRFEGGAQGEHKMARALMPVQAGSAHWLAHPAFAQAVGHFLAREGQGVQHYLEDLDNRSPFRRAHQDGRIKP</sequence>
<proteinExistence type="predicted"/>
<keyword evidence="2" id="KW-1185">Reference proteome</keyword>
<dbReference type="InterPro" id="IPR016181">
    <property type="entry name" value="Acyl_CoA_acyltransferase"/>
</dbReference>
<name>A0ABZ0J7Z1_9BURK</name>
<dbReference type="PANTHER" id="PTHR47017">
    <property type="entry name" value="ACYL-COA"/>
    <property type="match status" value="1"/>
</dbReference>
<organism evidence="1 2">
    <name type="scientific">Diaphorobacter limosus</name>
    <dbReference type="NCBI Taxonomy" id="3036128"/>
    <lineage>
        <taxon>Bacteria</taxon>
        <taxon>Pseudomonadati</taxon>
        <taxon>Pseudomonadota</taxon>
        <taxon>Betaproteobacteria</taxon>
        <taxon>Burkholderiales</taxon>
        <taxon>Comamonadaceae</taxon>
        <taxon>Diaphorobacter</taxon>
    </lineage>
</organism>
<gene>
    <name evidence="1" type="ORF">P4826_05300</name>
</gene>
<accession>A0ABZ0J7Z1</accession>
<dbReference type="SUPFAM" id="SSF55729">
    <property type="entry name" value="Acyl-CoA N-acyltransferases (Nat)"/>
    <property type="match status" value="1"/>
</dbReference>
<dbReference type="PANTHER" id="PTHR47017:SF1">
    <property type="entry name" value="ACYL-COA"/>
    <property type="match status" value="1"/>
</dbReference>
<dbReference type="Pfam" id="PF04339">
    <property type="entry name" value="FemAB_like"/>
    <property type="match status" value="1"/>
</dbReference>